<accession>A0ABR7LQJ5</accession>
<dbReference type="EMBL" id="JABVEC010000011">
    <property type="protein sequence ID" value="MBC6467025.1"/>
    <property type="molecule type" value="Genomic_DNA"/>
</dbReference>
<feature type="region of interest" description="Disordered" evidence="1">
    <location>
        <begin position="240"/>
        <end position="302"/>
    </location>
</feature>
<dbReference type="RefSeq" id="WP_187244045.1">
    <property type="nucleotide sequence ID" value="NZ_BAAAOK010000004.1"/>
</dbReference>
<proteinExistence type="predicted"/>
<feature type="compositionally biased region" description="Low complexity" evidence="1">
    <location>
        <begin position="272"/>
        <end position="287"/>
    </location>
</feature>
<name>A0ABR7LQJ5_9ACTN</name>
<evidence type="ECO:0000313" key="2">
    <source>
        <dbReference type="EMBL" id="MBC6467025.1"/>
    </source>
</evidence>
<reference evidence="2 3" key="1">
    <citation type="submission" date="2020-06" db="EMBL/GenBank/DDBJ databases">
        <title>Actinomadura xiongansis sp. nov., isolated from soil of Baiyangdian.</title>
        <authorList>
            <person name="Zhang X."/>
        </authorList>
    </citation>
    <scope>NUCLEOTIDE SEQUENCE [LARGE SCALE GENOMIC DNA]</scope>
    <source>
        <strain evidence="2 3">HBUM206468</strain>
    </source>
</reference>
<organism evidence="2 3">
    <name type="scientific">Actinomadura alba</name>
    <dbReference type="NCBI Taxonomy" id="406431"/>
    <lineage>
        <taxon>Bacteria</taxon>
        <taxon>Bacillati</taxon>
        <taxon>Actinomycetota</taxon>
        <taxon>Actinomycetes</taxon>
        <taxon>Streptosporangiales</taxon>
        <taxon>Thermomonosporaceae</taxon>
        <taxon>Actinomadura</taxon>
    </lineage>
</organism>
<comment type="caution">
    <text evidence="2">The sequence shown here is derived from an EMBL/GenBank/DDBJ whole genome shotgun (WGS) entry which is preliminary data.</text>
</comment>
<dbReference type="Proteomes" id="UP000805614">
    <property type="component" value="Unassembled WGS sequence"/>
</dbReference>
<protein>
    <submittedName>
        <fullName evidence="2">Uncharacterized protein</fullName>
    </submittedName>
</protein>
<evidence type="ECO:0000313" key="3">
    <source>
        <dbReference type="Proteomes" id="UP000805614"/>
    </source>
</evidence>
<sequence length="302" mass="32273">MANTVILTVPEKLLAMYVVAAPERMPCGLTERSGGRATTALCRGEGTLVDVAPRVDVIASGEPWFAHMVELLGCSDCGPHLAPAALARLCSAERHLLVTATHGPAWPPLHVYTAATTAEALAVSTGGILLDPESPLLRRIRWAPCALRHRDGFGVADWLEVAVSADETDIRRGMRMTTGGLARFGLPELLADRIPPDLAGGWCDVLNGLAQTLLEAHWADLDAEPGRAFREIAEVVTVTSEDDRSRGPAWGGGRDPVTPRSRGARSGVLPHGRAAARLQRAARALAPRGRRLPARRLTRGRS</sequence>
<evidence type="ECO:0000256" key="1">
    <source>
        <dbReference type="SAM" id="MobiDB-lite"/>
    </source>
</evidence>
<feature type="compositionally biased region" description="Basic residues" evidence="1">
    <location>
        <begin position="288"/>
        <end position="302"/>
    </location>
</feature>
<gene>
    <name evidence="2" type="ORF">HKK74_16160</name>
</gene>
<keyword evidence="3" id="KW-1185">Reference proteome</keyword>